<dbReference type="STRING" id="61819.ENSACIP00000013158"/>
<keyword evidence="5" id="KW-1185">Reference proteome</keyword>
<organism evidence="4 5">
    <name type="scientific">Amphilophus citrinellus</name>
    <name type="common">Midas cichlid</name>
    <name type="synonym">Cichlasoma citrinellum</name>
    <dbReference type="NCBI Taxonomy" id="61819"/>
    <lineage>
        <taxon>Eukaryota</taxon>
        <taxon>Metazoa</taxon>
        <taxon>Chordata</taxon>
        <taxon>Craniata</taxon>
        <taxon>Vertebrata</taxon>
        <taxon>Euteleostomi</taxon>
        <taxon>Actinopterygii</taxon>
        <taxon>Neopterygii</taxon>
        <taxon>Teleostei</taxon>
        <taxon>Neoteleostei</taxon>
        <taxon>Acanthomorphata</taxon>
        <taxon>Ovalentaria</taxon>
        <taxon>Cichlomorphae</taxon>
        <taxon>Cichliformes</taxon>
        <taxon>Cichlidae</taxon>
        <taxon>New World cichlids</taxon>
        <taxon>Cichlasomatinae</taxon>
        <taxon>Heroini</taxon>
        <taxon>Amphilophus</taxon>
    </lineage>
</organism>
<dbReference type="GO" id="GO:0006166">
    <property type="term" value="P:purine ribonucleoside salvage"/>
    <property type="evidence" value="ECO:0007669"/>
    <property type="project" value="TreeGrafter"/>
</dbReference>
<dbReference type="GO" id="GO:0008973">
    <property type="term" value="F:phosphopentomutase activity"/>
    <property type="evidence" value="ECO:0007669"/>
    <property type="project" value="TreeGrafter"/>
</dbReference>
<evidence type="ECO:0000313" key="5">
    <source>
        <dbReference type="Proteomes" id="UP000261340"/>
    </source>
</evidence>
<proteinExistence type="predicted"/>
<dbReference type="PANTHER" id="PTHR45745">
    <property type="entry name" value="PHOSPHOMANNOMUTASE 45A"/>
    <property type="match status" value="1"/>
</dbReference>
<dbReference type="GO" id="GO:0046872">
    <property type="term" value="F:metal ion binding"/>
    <property type="evidence" value="ECO:0007669"/>
    <property type="project" value="UniProtKB-KW"/>
</dbReference>
<dbReference type="InterPro" id="IPR016055">
    <property type="entry name" value="A-D-PHexomutase_a/b/a-I/II/III"/>
</dbReference>
<dbReference type="OMA" id="VGSEINC"/>
<name>A0A3Q0RU09_AMPCI</name>
<dbReference type="Ensembl" id="ENSACIT00000013520.1">
    <property type="protein sequence ID" value="ENSACIP00000013158.1"/>
    <property type="gene ID" value="ENSACIG00000010249.1"/>
</dbReference>
<sequence>REMENGMSSTGDAQLDQAIQQWLQYDTNPKTVSMVKDMVKEGNVEALKKCFSSRMEFGTAGLRAAMGPGISHMNDLTIIQTTQVG</sequence>
<evidence type="ECO:0000256" key="3">
    <source>
        <dbReference type="ARBA" id="ARBA00023235"/>
    </source>
</evidence>
<dbReference type="Proteomes" id="UP000261340">
    <property type="component" value="Unplaced"/>
</dbReference>
<evidence type="ECO:0000256" key="2">
    <source>
        <dbReference type="ARBA" id="ARBA00022842"/>
    </source>
</evidence>
<reference evidence="4" key="1">
    <citation type="submission" date="2025-08" db="UniProtKB">
        <authorList>
            <consortium name="Ensembl"/>
        </authorList>
    </citation>
    <scope>IDENTIFICATION</scope>
</reference>
<dbReference type="SUPFAM" id="SSF53738">
    <property type="entry name" value="Phosphoglucomutase, first 3 domains"/>
    <property type="match status" value="1"/>
</dbReference>
<evidence type="ECO:0000313" key="4">
    <source>
        <dbReference type="Ensembl" id="ENSACIP00000013158.1"/>
    </source>
</evidence>
<dbReference type="GO" id="GO:0005975">
    <property type="term" value="P:carbohydrate metabolic process"/>
    <property type="evidence" value="ECO:0007669"/>
    <property type="project" value="InterPro"/>
</dbReference>
<keyword evidence="2" id="KW-0460">Magnesium</keyword>
<keyword evidence="3" id="KW-0413">Isomerase</keyword>
<protein>
    <submittedName>
        <fullName evidence="4">Uncharacterized protein</fullName>
    </submittedName>
</protein>
<reference evidence="4" key="2">
    <citation type="submission" date="2025-09" db="UniProtKB">
        <authorList>
            <consortium name="Ensembl"/>
        </authorList>
    </citation>
    <scope>IDENTIFICATION</scope>
</reference>
<accession>A0A3Q0RU09</accession>
<dbReference type="AlphaFoldDB" id="A0A3Q0RU09"/>
<dbReference type="PANTHER" id="PTHR45745:SF3">
    <property type="entry name" value="PHOSPHOPENTOMUTASE"/>
    <property type="match status" value="1"/>
</dbReference>
<keyword evidence="1" id="KW-0479">Metal-binding</keyword>
<dbReference type="GeneTree" id="ENSGT00940000156247"/>
<evidence type="ECO:0000256" key="1">
    <source>
        <dbReference type="ARBA" id="ARBA00022723"/>
    </source>
</evidence>
<dbReference type="GO" id="GO:0005634">
    <property type="term" value="C:nucleus"/>
    <property type="evidence" value="ECO:0007669"/>
    <property type="project" value="TreeGrafter"/>
</dbReference>